<keyword evidence="6" id="KW-0812">Transmembrane</keyword>
<dbReference type="SUPFAM" id="SSF52540">
    <property type="entry name" value="P-loop containing nucleoside triphosphate hydrolases"/>
    <property type="match status" value="1"/>
</dbReference>
<feature type="transmembrane region" description="Helical" evidence="6">
    <location>
        <begin position="374"/>
        <end position="393"/>
    </location>
</feature>
<dbReference type="KEGG" id="pki:111853193"/>
<feature type="region of interest" description="Disordered" evidence="5">
    <location>
        <begin position="1"/>
        <end position="46"/>
    </location>
</feature>
<evidence type="ECO:0000256" key="5">
    <source>
        <dbReference type="SAM" id="MobiDB-lite"/>
    </source>
</evidence>
<dbReference type="PROSITE" id="PS51720">
    <property type="entry name" value="G_AIG1"/>
    <property type="match status" value="1"/>
</dbReference>
<dbReference type="Gene3D" id="3.40.50.300">
    <property type="entry name" value="P-loop containing nucleotide triphosphate hydrolases"/>
    <property type="match status" value="1"/>
</dbReference>
<dbReference type="InterPro" id="IPR006703">
    <property type="entry name" value="G_AIG1"/>
</dbReference>
<feature type="domain" description="AIG1-type G" evidence="7">
    <location>
        <begin position="49"/>
        <end position="263"/>
    </location>
</feature>
<keyword evidence="6" id="KW-0472">Membrane</keyword>
<dbReference type="Pfam" id="PF04548">
    <property type="entry name" value="AIG1"/>
    <property type="match status" value="1"/>
</dbReference>
<dbReference type="InterPro" id="IPR045058">
    <property type="entry name" value="GIMA/IAN/Toc"/>
</dbReference>
<keyword evidence="2" id="KW-0547">Nucleotide-binding</keyword>
<comment type="similarity">
    <text evidence="1">Belongs to the TRAFAC class TrmE-Era-EngA-EngB-Septin-like GTPase superfamily. AIG1/Toc34/Toc159-like paraseptin GTPase family. IAN subfamily.</text>
</comment>
<evidence type="ECO:0000256" key="6">
    <source>
        <dbReference type="SAM" id="Phobius"/>
    </source>
</evidence>
<reference evidence="8" key="1">
    <citation type="submission" date="2025-08" db="UniProtKB">
        <authorList>
            <consortium name="Ensembl"/>
        </authorList>
    </citation>
    <scope>IDENTIFICATION</scope>
</reference>
<feature type="transmembrane region" description="Helical" evidence="6">
    <location>
        <begin position="400"/>
        <end position="420"/>
    </location>
</feature>
<dbReference type="OrthoDB" id="8954335at2759"/>
<dbReference type="PANTHER" id="PTHR10903">
    <property type="entry name" value="GTPASE, IMAP FAMILY MEMBER-RELATED"/>
    <property type="match status" value="1"/>
</dbReference>
<dbReference type="Proteomes" id="UP000261540">
    <property type="component" value="Unplaced"/>
</dbReference>
<keyword evidence="3" id="KW-0342">GTP-binding</keyword>
<evidence type="ECO:0000256" key="3">
    <source>
        <dbReference type="ARBA" id="ARBA00023134"/>
    </source>
</evidence>
<keyword evidence="9" id="KW-1185">Reference proteome</keyword>
<dbReference type="PANTHER" id="PTHR10903:SF170">
    <property type="entry name" value="GTPASE IMAP FAMILY MEMBER 7"/>
    <property type="match status" value="1"/>
</dbReference>
<evidence type="ECO:0000256" key="2">
    <source>
        <dbReference type="ARBA" id="ARBA00022741"/>
    </source>
</evidence>
<proteinExistence type="inferred from homology"/>
<dbReference type="AlphaFoldDB" id="A0A3B3S2T0"/>
<dbReference type="GeneTree" id="ENSGT01120000271858"/>
<name>A0A3B3S2T0_9TELE</name>
<sequence length="589" mass="61723">MDMQALLSGEGDTLEVMCDRDGERRKEREPSQEDNKTGTDTEDNDEPIMTELRLVLIGKTGSGKSSSGNTILGQKHFLSKLSASSVTQTCEQGILEYGGEEKERGGGRQRRKRVVVVDMPGFGDTRFDAEHIRTEIAKCVAQMAPGPHAFLVVIQLGRYTEDEARAVKEVEQIFGEQAVLNHSVIVFTRGDDLEEMDIEEYLRDTAPEDLKSLLERCGSRYHVLNNRKPEDREQVWGLLEKVKRMVEVNGGGCYTDNVFQEAEAVIREEQERLMNEREAAKAMEGLFMDGAKRRKYDLKAVTPDSGEERQEQWKRRKGAKSQMVSLDSAVWGFRKEAIHSAKVLDKIKILVAAAATGVVVGAVCGAAVPLAVAAGAALVGQAVGMGGAIGTVVAATSGTAVMTVGSAMGVVLGGSVGALVGADAETPLDASVEALRQVGVMGATAVGVAAGVGVVLGAGAALGACGTAVSSTAPVAAEGVCAVGVANSTVAQAVGSVEMTGPLMVAEGAQAVGVVGPMGADMAAAGGRVATGFDRIISAATEIGKVATGIAVAGGLVVKVVKEKVRQRAGPSESSTVEKMSWEFSWNKK</sequence>
<evidence type="ECO:0000256" key="4">
    <source>
        <dbReference type="SAM" id="Coils"/>
    </source>
</evidence>
<evidence type="ECO:0000313" key="9">
    <source>
        <dbReference type="Proteomes" id="UP000261540"/>
    </source>
</evidence>
<dbReference type="CDD" id="cd01852">
    <property type="entry name" value="AIG1"/>
    <property type="match status" value="1"/>
</dbReference>
<feature type="transmembrane region" description="Helical" evidence="6">
    <location>
        <begin position="349"/>
        <end position="368"/>
    </location>
</feature>
<keyword evidence="6" id="KW-1133">Transmembrane helix</keyword>
<dbReference type="Ensembl" id="ENSPKIT00000005147.1">
    <property type="protein sequence ID" value="ENSPKIP00000024440.1"/>
    <property type="gene ID" value="ENSPKIG00000007702.1"/>
</dbReference>
<organism evidence="8 9">
    <name type="scientific">Paramormyrops kingsleyae</name>
    <dbReference type="NCBI Taxonomy" id="1676925"/>
    <lineage>
        <taxon>Eukaryota</taxon>
        <taxon>Metazoa</taxon>
        <taxon>Chordata</taxon>
        <taxon>Craniata</taxon>
        <taxon>Vertebrata</taxon>
        <taxon>Euteleostomi</taxon>
        <taxon>Actinopterygii</taxon>
        <taxon>Neopterygii</taxon>
        <taxon>Teleostei</taxon>
        <taxon>Osteoglossocephala</taxon>
        <taxon>Osteoglossomorpha</taxon>
        <taxon>Osteoglossiformes</taxon>
        <taxon>Mormyridae</taxon>
        <taxon>Paramormyrops</taxon>
    </lineage>
</organism>
<dbReference type="GO" id="GO:0005525">
    <property type="term" value="F:GTP binding"/>
    <property type="evidence" value="ECO:0007669"/>
    <property type="project" value="UniProtKB-KW"/>
</dbReference>
<accession>A0A3B3S2T0</accession>
<reference evidence="8" key="2">
    <citation type="submission" date="2025-09" db="UniProtKB">
        <authorList>
            <consortium name="Ensembl"/>
        </authorList>
    </citation>
    <scope>IDENTIFICATION</scope>
</reference>
<feature type="compositionally biased region" description="Basic and acidic residues" evidence="5">
    <location>
        <begin position="17"/>
        <end position="39"/>
    </location>
</feature>
<keyword evidence="4" id="KW-0175">Coiled coil</keyword>
<dbReference type="STRING" id="1676925.ENSPKIP00000024440"/>
<evidence type="ECO:0000256" key="1">
    <source>
        <dbReference type="ARBA" id="ARBA00008535"/>
    </source>
</evidence>
<protein>
    <submittedName>
        <fullName evidence="8">Immune-associated nucleotide-binding protein 3-like</fullName>
    </submittedName>
</protein>
<evidence type="ECO:0000313" key="8">
    <source>
        <dbReference type="Ensembl" id="ENSPKIP00000024440.1"/>
    </source>
</evidence>
<evidence type="ECO:0000259" key="7">
    <source>
        <dbReference type="PROSITE" id="PS51720"/>
    </source>
</evidence>
<dbReference type="FunFam" id="3.40.50.300:FF:000366">
    <property type="entry name" value="GTPase, IMAP family member 2"/>
    <property type="match status" value="1"/>
</dbReference>
<feature type="coiled-coil region" evidence="4">
    <location>
        <begin position="259"/>
        <end position="286"/>
    </location>
</feature>
<dbReference type="InterPro" id="IPR027417">
    <property type="entry name" value="P-loop_NTPase"/>
</dbReference>
<feature type="region of interest" description="Disordered" evidence="5">
    <location>
        <begin position="569"/>
        <end position="589"/>
    </location>
</feature>
<feature type="transmembrane region" description="Helical" evidence="6">
    <location>
        <begin position="440"/>
        <end position="462"/>
    </location>
</feature>